<dbReference type="AlphaFoldDB" id="A0A2P2PP68"/>
<reference evidence="1" key="1">
    <citation type="submission" date="2018-02" db="EMBL/GenBank/DDBJ databases">
        <title>Rhizophora mucronata_Transcriptome.</title>
        <authorList>
            <person name="Meera S.P."/>
            <person name="Sreeshan A."/>
            <person name="Augustine A."/>
        </authorList>
    </citation>
    <scope>NUCLEOTIDE SEQUENCE</scope>
    <source>
        <tissue evidence="1">Leaf</tissue>
    </source>
</reference>
<accession>A0A2P2PP68</accession>
<name>A0A2P2PP68_RHIMU</name>
<protein>
    <submittedName>
        <fullName evidence="1">Uncharacterized protein</fullName>
    </submittedName>
</protein>
<sequence length="21" mass="2588">MIGCPCLIFHKKRYEVYNMEL</sequence>
<dbReference type="EMBL" id="GGEC01076058">
    <property type="protein sequence ID" value="MBX56542.1"/>
    <property type="molecule type" value="Transcribed_RNA"/>
</dbReference>
<organism evidence="1">
    <name type="scientific">Rhizophora mucronata</name>
    <name type="common">Asiatic mangrove</name>
    <dbReference type="NCBI Taxonomy" id="61149"/>
    <lineage>
        <taxon>Eukaryota</taxon>
        <taxon>Viridiplantae</taxon>
        <taxon>Streptophyta</taxon>
        <taxon>Embryophyta</taxon>
        <taxon>Tracheophyta</taxon>
        <taxon>Spermatophyta</taxon>
        <taxon>Magnoliopsida</taxon>
        <taxon>eudicotyledons</taxon>
        <taxon>Gunneridae</taxon>
        <taxon>Pentapetalae</taxon>
        <taxon>rosids</taxon>
        <taxon>fabids</taxon>
        <taxon>Malpighiales</taxon>
        <taxon>Rhizophoraceae</taxon>
        <taxon>Rhizophora</taxon>
    </lineage>
</organism>
<proteinExistence type="predicted"/>
<evidence type="ECO:0000313" key="1">
    <source>
        <dbReference type="EMBL" id="MBX56542.1"/>
    </source>
</evidence>